<evidence type="ECO:0000313" key="2">
    <source>
        <dbReference type="EMBL" id="KAK7607224.1"/>
    </source>
</evidence>
<dbReference type="PANTHER" id="PTHR37048:SF2">
    <property type="entry name" value="QUESTIONABLE PROTEIN"/>
    <property type="match status" value="1"/>
</dbReference>
<protein>
    <submittedName>
        <fullName evidence="2">Uncharacterized protein</fullName>
    </submittedName>
</protein>
<evidence type="ECO:0000313" key="3">
    <source>
        <dbReference type="Proteomes" id="UP001367316"/>
    </source>
</evidence>
<dbReference type="EMBL" id="JBBPBF010000038">
    <property type="protein sequence ID" value="KAK7607224.1"/>
    <property type="molecule type" value="Genomic_DNA"/>
</dbReference>
<dbReference type="PANTHER" id="PTHR37048">
    <property type="entry name" value="QUESTIONABLE PROTEIN"/>
    <property type="match status" value="1"/>
</dbReference>
<gene>
    <name evidence="2" type="ORF">JOL62DRAFT_628329</name>
</gene>
<keyword evidence="3" id="KW-1185">Reference proteome</keyword>
<accession>A0ABR1MZJ5</accession>
<reference evidence="2 3" key="1">
    <citation type="submission" date="2024-04" db="EMBL/GenBank/DDBJ databases">
        <title>Phyllosticta paracitricarpa is synonymous to the EU quarantine fungus P. citricarpa based on phylogenomic analyses.</title>
        <authorList>
            <consortium name="Lawrence Berkeley National Laboratory"/>
            <person name="Van ingen-buijs V.A."/>
            <person name="Van westerhoven A.C."/>
            <person name="Haridas S."/>
            <person name="Skiadas P."/>
            <person name="Martin F."/>
            <person name="Groenewald J.Z."/>
            <person name="Crous P.W."/>
            <person name="Seidl M.F."/>
        </authorList>
    </citation>
    <scope>NUCLEOTIDE SEQUENCE [LARGE SCALE GENOMIC DNA]</scope>
    <source>
        <strain evidence="2 3">CBS 141358</strain>
    </source>
</reference>
<organism evidence="2 3">
    <name type="scientific">Phyllosticta paracitricarpa</name>
    <dbReference type="NCBI Taxonomy" id="2016321"/>
    <lineage>
        <taxon>Eukaryota</taxon>
        <taxon>Fungi</taxon>
        <taxon>Dikarya</taxon>
        <taxon>Ascomycota</taxon>
        <taxon>Pezizomycotina</taxon>
        <taxon>Dothideomycetes</taxon>
        <taxon>Dothideomycetes incertae sedis</taxon>
        <taxon>Botryosphaeriales</taxon>
        <taxon>Phyllostictaceae</taxon>
        <taxon>Phyllosticta</taxon>
    </lineage>
</organism>
<comment type="caution">
    <text evidence="2">The sequence shown here is derived from an EMBL/GenBank/DDBJ whole genome shotgun (WGS) entry which is preliminary data.</text>
</comment>
<proteinExistence type="predicted"/>
<evidence type="ECO:0000256" key="1">
    <source>
        <dbReference type="SAM" id="MobiDB-lite"/>
    </source>
</evidence>
<sequence length="248" mass="27916">MTGFQIYQNIPPNGGWNPKQNAPAHTNHLAGAFEGRRGLGVHARSIPSQPDRGNLPGVSQIVPSMQDGGKRAQSIAHDGRGRKREPDPKPGMVCYLHKDIDSPILKRQVSPQDYLEICGHPIVVLCKIPETDYVVFAKITTFRGKTLDERCGRGQVAEKYRNQYLPIRNGDKEYSEEVPVLEVKGGKKFDRQSYVNVARRTILAIEAKHLPPFRKTKSTGVEFELTQSSMSAIVAHYHDMIEKEEFLW</sequence>
<name>A0ABR1MZJ5_9PEZI</name>
<feature type="region of interest" description="Disordered" evidence="1">
    <location>
        <begin position="62"/>
        <end position="90"/>
    </location>
</feature>
<dbReference type="Proteomes" id="UP001367316">
    <property type="component" value="Unassembled WGS sequence"/>
</dbReference>